<reference evidence="7 8" key="1">
    <citation type="submission" date="2015-09" db="EMBL/GenBank/DDBJ databases">
        <title>Draft genome of the scarab beetle Oryctes borbonicus.</title>
        <authorList>
            <person name="Meyer J.M."/>
            <person name="Markov G.V."/>
            <person name="Baskaran P."/>
            <person name="Herrmann M."/>
            <person name="Sommer R.J."/>
            <person name="Roedelsperger C."/>
        </authorList>
    </citation>
    <scope>NUCLEOTIDE SEQUENCE [LARGE SCALE GENOMIC DNA]</scope>
    <source>
        <strain evidence="7">OB123</strain>
        <tissue evidence="7">Whole animal</tissue>
    </source>
</reference>
<dbReference type="SUPFAM" id="SSF50494">
    <property type="entry name" value="Trypsin-like serine proteases"/>
    <property type="match status" value="1"/>
</dbReference>
<gene>
    <name evidence="7" type="ORF">AMK59_2539</name>
</gene>
<dbReference type="InterPro" id="IPR018114">
    <property type="entry name" value="TRYPSIN_HIS"/>
</dbReference>
<dbReference type="PROSITE" id="PS50240">
    <property type="entry name" value="TRYPSIN_DOM"/>
    <property type="match status" value="1"/>
</dbReference>
<dbReference type="FunFam" id="2.40.10.10:FF:000028">
    <property type="entry name" value="Serine protease easter"/>
    <property type="match status" value="1"/>
</dbReference>
<organism evidence="7 8">
    <name type="scientific">Oryctes borbonicus</name>
    <dbReference type="NCBI Taxonomy" id="1629725"/>
    <lineage>
        <taxon>Eukaryota</taxon>
        <taxon>Metazoa</taxon>
        <taxon>Ecdysozoa</taxon>
        <taxon>Arthropoda</taxon>
        <taxon>Hexapoda</taxon>
        <taxon>Insecta</taxon>
        <taxon>Pterygota</taxon>
        <taxon>Neoptera</taxon>
        <taxon>Endopterygota</taxon>
        <taxon>Coleoptera</taxon>
        <taxon>Polyphaga</taxon>
        <taxon>Scarabaeiformia</taxon>
        <taxon>Scarabaeidae</taxon>
        <taxon>Dynastinae</taxon>
        <taxon>Oryctes</taxon>
    </lineage>
</organism>
<dbReference type="AlphaFoldDB" id="A0A0T6BBC0"/>
<dbReference type="SMART" id="SM00020">
    <property type="entry name" value="Tryp_SPc"/>
    <property type="match status" value="1"/>
</dbReference>
<dbReference type="EMBL" id="LJIG01002310">
    <property type="protein sequence ID" value="KRT84630.1"/>
    <property type="molecule type" value="Genomic_DNA"/>
</dbReference>
<dbReference type="PRINTS" id="PR00722">
    <property type="entry name" value="CHYMOTRYPSIN"/>
</dbReference>
<dbReference type="PANTHER" id="PTHR24258">
    <property type="entry name" value="SERINE PROTEASE-RELATED"/>
    <property type="match status" value="1"/>
</dbReference>
<evidence type="ECO:0000256" key="5">
    <source>
        <dbReference type="SAM" id="SignalP"/>
    </source>
</evidence>
<feature type="non-terminal residue" evidence="7">
    <location>
        <position position="288"/>
    </location>
</feature>
<dbReference type="InterPro" id="IPR041515">
    <property type="entry name" value="PPAF-2-like_Clip"/>
</dbReference>
<dbReference type="InterPro" id="IPR043504">
    <property type="entry name" value="Peptidase_S1_PA_chymotrypsin"/>
</dbReference>
<evidence type="ECO:0000313" key="8">
    <source>
        <dbReference type="Proteomes" id="UP000051574"/>
    </source>
</evidence>
<dbReference type="Proteomes" id="UP000051574">
    <property type="component" value="Unassembled WGS sequence"/>
</dbReference>
<proteinExistence type="inferred from homology"/>
<feature type="non-terminal residue" evidence="7">
    <location>
        <position position="1"/>
    </location>
</feature>
<keyword evidence="1 5" id="KW-0732">Signal</keyword>
<feature type="chain" id="PRO_5006668536" evidence="5">
    <location>
        <begin position="26"/>
        <end position="288"/>
    </location>
</feature>
<dbReference type="InterPro" id="IPR001314">
    <property type="entry name" value="Peptidase_S1A"/>
</dbReference>
<feature type="domain" description="Peptidase S1" evidence="6">
    <location>
        <begin position="132"/>
        <end position="288"/>
    </location>
</feature>
<dbReference type="Pfam" id="PF00089">
    <property type="entry name" value="Trypsin"/>
    <property type="match status" value="1"/>
</dbReference>
<dbReference type="GO" id="GO:0004252">
    <property type="term" value="F:serine-type endopeptidase activity"/>
    <property type="evidence" value="ECO:0007669"/>
    <property type="project" value="InterPro"/>
</dbReference>
<comment type="caution">
    <text evidence="7">The sequence shown here is derived from an EMBL/GenBank/DDBJ whole genome shotgun (WGS) entry which is preliminary data.</text>
</comment>
<name>A0A0T6BBC0_9SCAR</name>
<sequence length="288" mass="32018">DLAIIIDMKCIAFIALIFLSLKVNGQSDPESKIQDIFKIPPRTTTEKDTVVDKNPVPVTSNCECVVYYLCNANNSIITNGMGIIDIRENNNCPSYFDVCCNPPDTTDKPIQPPSIDRTGCGYRNPDGVGFRIKGDKDNEAQFGEFPWMVAVLAEEFNAGTEDILNVYKCGGALIHPQAVLTAAHCVSARDKKFKIRAGEWDTQTTKELFPHQDRYVETIVIHNKYYAGALFNDVAILFLKTPFNLTETVNTLCLSQQDLIVPSGTKCFASGWGRDVFGKEGKYQVILK</sequence>
<dbReference type="CDD" id="cd00190">
    <property type="entry name" value="Tryp_SPc"/>
    <property type="match status" value="1"/>
</dbReference>
<keyword evidence="2" id="KW-1015">Disulfide bond</keyword>
<evidence type="ECO:0000256" key="4">
    <source>
        <dbReference type="ARBA" id="ARBA00024195"/>
    </source>
</evidence>
<dbReference type="InterPro" id="IPR009003">
    <property type="entry name" value="Peptidase_S1_PA"/>
</dbReference>
<evidence type="ECO:0000256" key="3">
    <source>
        <dbReference type="ARBA" id="ARBA00023180"/>
    </source>
</evidence>
<dbReference type="Pfam" id="PF18322">
    <property type="entry name" value="CLIP_1"/>
    <property type="match status" value="1"/>
</dbReference>
<dbReference type="PROSITE" id="PS00134">
    <property type="entry name" value="TRYPSIN_HIS"/>
    <property type="match status" value="1"/>
</dbReference>
<evidence type="ECO:0000259" key="6">
    <source>
        <dbReference type="PROSITE" id="PS50240"/>
    </source>
</evidence>
<accession>A0A0T6BBC0</accession>
<evidence type="ECO:0000256" key="1">
    <source>
        <dbReference type="ARBA" id="ARBA00022729"/>
    </source>
</evidence>
<protein>
    <submittedName>
        <fullName evidence="7">Trypsin</fullName>
    </submittedName>
</protein>
<keyword evidence="8" id="KW-1185">Reference proteome</keyword>
<keyword evidence="3" id="KW-0325">Glycoprotein</keyword>
<dbReference type="Gene3D" id="2.40.10.10">
    <property type="entry name" value="Trypsin-like serine proteases"/>
    <property type="match status" value="1"/>
</dbReference>
<evidence type="ECO:0000313" key="7">
    <source>
        <dbReference type="EMBL" id="KRT84630.1"/>
    </source>
</evidence>
<evidence type="ECO:0000256" key="2">
    <source>
        <dbReference type="ARBA" id="ARBA00023157"/>
    </source>
</evidence>
<feature type="signal peptide" evidence="5">
    <location>
        <begin position="1"/>
        <end position="25"/>
    </location>
</feature>
<dbReference type="InterPro" id="IPR001254">
    <property type="entry name" value="Trypsin_dom"/>
</dbReference>
<dbReference type="PANTHER" id="PTHR24258:SF129">
    <property type="entry name" value="LP15124P-RELATED"/>
    <property type="match status" value="1"/>
</dbReference>
<comment type="similarity">
    <text evidence="4">Belongs to the peptidase S1 family. CLIP subfamily.</text>
</comment>
<dbReference type="GO" id="GO:0006508">
    <property type="term" value="P:proteolysis"/>
    <property type="evidence" value="ECO:0007669"/>
    <property type="project" value="InterPro"/>
</dbReference>
<dbReference type="OrthoDB" id="6261922at2759"/>